<reference evidence="1 2" key="1">
    <citation type="submission" date="2023-01" db="EMBL/GenBank/DDBJ databases">
        <title>Complete genome sequence of Roseicyclus marinus strain Dej080120_10.</title>
        <authorList>
            <person name="Ueki S."/>
            <person name="Maruyama F."/>
        </authorList>
    </citation>
    <scope>NUCLEOTIDE SEQUENCE [LARGE SCALE GENOMIC DNA]</scope>
    <source>
        <strain evidence="1 2">Dej080120_10</strain>
    </source>
</reference>
<keyword evidence="2" id="KW-1185">Reference proteome</keyword>
<dbReference type="KEGG" id="rmai:MACH21_03130"/>
<dbReference type="AlphaFoldDB" id="A0AA48KLJ0"/>
<dbReference type="EMBL" id="AP027266">
    <property type="protein sequence ID" value="BDW84136.1"/>
    <property type="molecule type" value="Genomic_DNA"/>
</dbReference>
<protein>
    <submittedName>
        <fullName evidence="1">Uncharacterized protein</fullName>
    </submittedName>
</protein>
<organism evidence="1 2">
    <name type="scientific">Roseicyclus marinus</name>
    <dbReference type="NCBI Taxonomy" id="2161673"/>
    <lineage>
        <taxon>Bacteria</taxon>
        <taxon>Pseudomonadati</taxon>
        <taxon>Pseudomonadota</taxon>
        <taxon>Alphaproteobacteria</taxon>
        <taxon>Rhodobacterales</taxon>
        <taxon>Roseobacteraceae</taxon>
        <taxon>Roseicyclus</taxon>
    </lineage>
</organism>
<name>A0AA48KLJ0_9RHOB</name>
<sequence>MAEALRVCRVAGAGGAFGSVTRRVGNVPTIAGDGICVVGFTHPTGFRWCAVTGTPYPREGWDAVDVLLAVIGGVGNVPTIAVDGICVVGFTHPTGFRWCA</sequence>
<gene>
    <name evidence="1" type="ORF">MACH21_03130</name>
</gene>
<evidence type="ECO:0000313" key="2">
    <source>
        <dbReference type="Proteomes" id="UP001337723"/>
    </source>
</evidence>
<evidence type="ECO:0000313" key="1">
    <source>
        <dbReference type="EMBL" id="BDW84136.1"/>
    </source>
</evidence>
<proteinExistence type="predicted"/>
<dbReference type="Proteomes" id="UP001337723">
    <property type="component" value="Chromosome"/>
</dbReference>
<accession>A0AA48KLJ0</accession>